<feature type="transmembrane region" description="Helical" evidence="1">
    <location>
        <begin position="45"/>
        <end position="64"/>
    </location>
</feature>
<comment type="caution">
    <text evidence="2">The sequence shown here is derived from an EMBL/GenBank/DDBJ whole genome shotgun (WGS) entry which is preliminary data.</text>
</comment>
<name>A0A955LXE9_UNCKA</name>
<dbReference type="EMBL" id="JAGQKY010000217">
    <property type="protein sequence ID" value="MCA9397971.1"/>
    <property type="molecule type" value="Genomic_DNA"/>
</dbReference>
<feature type="transmembrane region" description="Helical" evidence="1">
    <location>
        <begin position="96"/>
        <end position="122"/>
    </location>
</feature>
<keyword evidence="1" id="KW-0812">Transmembrane</keyword>
<proteinExistence type="predicted"/>
<sequence>MKKTLNKIKKIGVHGLAFAFVVYSVMISFFVISMIVFAMVRNLELLPILLTLILSATAATFYYFKMFPEGSEIRSQLIRIINPYGKIKPGNLQAGVFGLFMALTLHVSSFLMPGTIIETIVIGQTQAFGYLLMYSVIILVTTLVIFLVSAWIARKLYNNTLIPAKPAIAILILSFVANIITIALITPVTETYQPVISQIGLLVIGSIPIGILSVLFRPGSYLE</sequence>
<keyword evidence="1" id="KW-1133">Transmembrane helix</keyword>
<evidence type="ECO:0000313" key="3">
    <source>
        <dbReference type="Proteomes" id="UP000699691"/>
    </source>
</evidence>
<dbReference type="AlphaFoldDB" id="A0A955LXE9"/>
<accession>A0A955LXE9</accession>
<protein>
    <submittedName>
        <fullName evidence="2">Uncharacterized protein</fullName>
    </submittedName>
</protein>
<evidence type="ECO:0000313" key="2">
    <source>
        <dbReference type="EMBL" id="MCA9397971.1"/>
    </source>
</evidence>
<feature type="transmembrane region" description="Helical" evidence="1">
    <location>
        <begin position="128"/>
        <end position="154"/>
    </location>
</feature>
<reference evidence="2" key="1">
    <citation type="submission" date="2020-04" db="EMBL/GenBank/DDBJ databases">
        <authorList>
            <person name="Zhang T."/>
        </authorList>
    </citation>
    <scope>NUCLEOTIDE SEQUENCE</scope>
    <source>
        <strain evidence="2">HKST-UBA02</strain>
    </source>
</reference>
<feature type="transmembrane region" description="Helical" evidence="1">
    <location>
        <begin position="166"/>
        <end position="189"/>
    </location>
</feature>
<dbReference type="Proteomes" id="UP000699691">
    <property type="component" value="Unassembled WGS sequence"/>
</dbReference>
<evidence type="ECO:0000256" key="1">
    <source>
        <dbReference type="SAM" id="Phobius"/>
    </source>
</evidence>
<feature type="transmembrane region" description="Helical" evidence="1">
    <location>
        <begin position="195"/>
        <end position="216"/>
    </location>
</feature>
<keyword evidence="1" id="KW-0472">Membrane</keyword>
<organism evidence="2 3">
    <name type="scientific">candidate division WWE3 bacterium</name>
    <dbReference type="NCBI Taxonomy" id="2053526"/>
    <lineage>
        <taxon>Bacteria</taxon>
        <taxon>Katanobacteria</taxon>
    </lineage>
</organism>
<gene>
    <name evidence="2" type="ORF">KC573_04010</name>
</gene>
<feature type="transmembrane region" description="Helical" evidence="1">
    <location>
        <begin position="12"/>
        <end position="39"/>
    </location>
</feature>
<reference evidence="2" key="2">
    <citation type="journal article" date="2021" name="Microbiome">
        <title>Successional dynamics and alternative stable states in a saline activated sludge microbial community over 9 years.</title>
        <authorList>
            <person name="Wang Y."/>
            <person name="Ye J."/>
            <person name="Ju F."/>
            <person name="Liu L."/>
            <person name="Boyd J.A."/>
            <person name="Deng Y."/>
            <person name="Parks D.H."/>
            <person name="Jiang X."/>
            <person name="Yin X."/>
            <person name="Woodcroft B.J."/>
            <person name="Tyson G.W."/>
            <person name="Hugenholtz P."/>
            <person name="Polz M.F."/>
            <person name="Zhang T."/>
        </authorList>
    </citation>
    <scope>NUCLEOTIDE SEQUENCE</scope>
    <source>
        <strain evidence="2">HKST-UBA02</strain>
    </source>
</reference>